<name>A0ABQ2S9H7_9DEIO</name>
<evidence type="ECO:0000313" key="1">
    <source>
        <dbReference type="EMBL" id="GGS11264.1"/>
    </source>
</evidence>
<accession>A0ABQ2S9H7</accession>
<dbReference type="RefSeq" id="WP_189075035.1">
    <property type="nucleotide sequence ID" value="NZ_BMQN01000034.1"/>
</dbReference>
<protein>
    <submittedName>
        <fullName evidence="1">Uncharacterized protein</fullName>
    </submittedName>
</protein>
<organism evidence="1 2">
    <name type="scientific">Deinococcus sedimenti</name>
    <dbReference type="NCBI Taxonomy" id="1867090"/>
    <lineage>
        <taxon>Bacteria</taxon>
        <taxon>Thermotogati</taxon>
        <taxon>Deinococcota</taxon>
        <taxon>Deinococci</taxon>
        <taxon>Deinococcales</taxon>
        <taxon>Deinococcaceae</taxon>
        <taxon>Deinococcus</taxon>
    </lineage>
</organism>
<evidence type="ECO:0000313" key="2">
    <source>
        <dbReference type="Proteomes" id="UP000644548"/>
    </source>
</evidence>
<dbReference type="EMBL" id="BMQN01000034">
    <property type="protein sequence ID" value="GGS11264.1"/>
    <property type="molecule type" value="Genomic_DNA"/>
</dbReference>
<sequence>MNDEWAVEDLVLLDLYYSGLLHGELVEEVSARLDGDLTFQNLAEQYLADWTDLLAVLQPTELIPDGAEERLITRLRAARYSFDHPKQ</sequence>
<reference evidence="2" key="1">
    <citation type="journal article" date="2019" name="Int. J. Syst. Evol. Microbiol.">
        <title>The Global Catalogue of Microorganisms (GCM) 10K type strain sequencing project: providing services to taxonomists for standard genome sequencing and annotation.</title>
        <authorList>
            <consortium name="The Broad Institute Genomics Platform"/>
            <consortium name="The Broad Institute Genome Sequencing Center for Infectious Disease"/>
            <person name="Wu L."/>
            <person name="Ma J."/>
        </authorList>
    </citation>
    <scope>NUCLEOTIDE SEQUENCE [LARGE SCALE GENOMIC DNA]</scope>
    <source>
        <strain evidence="2">JCM 31405</strain>
    </source>
</reference>
<keyword evidence="2" id="KW-1185">Reference proteome</keyword>
<proteinExistence type="predicted"/>
<dbReference type="Proteomes" id="UP000644548">
    <property type="component" value="Unassembled WGS sequence"/>
</dbReference>
<comment type="caution">
    <text evidence="1">The sequence shown here is derived from an EMBL/GenBank/DDBJ whole genome shotgun (WGS) entry which is preliminary data.</text>
</comment>
<gene>
    <name evidence="1" type="ORF">GCM10008960_41550</name>
</gene>